<dbReference type="GO" id="GO:0043138">
    <property type="term" value="F:3'-5' DNA helicase activity"/>
    <property type="evidence" value="ECO:0007669"/>
    <property type="project" value="UniProtKB-EC"/>
</dbReference>
<dbReference type="InterPro" id="IPR027417">
    <property type="entry name" value="P-loop_NTPase"/>
</dbReference>
<dbReference type="NCBIfam" id="TIGR00614">
    <property type="entry name" value="recQ_fam"/>
    <property type="match status" value="1"/>
</dbReference>
<feature type="compositionally biased region" description="Polar residues" evidence="13">
    <location>
        <begin position="55"/>
        <end position="64"/>
    </location>
</feature>
<comment type="similarity">
    <text evidence="2">Belongs to the helicase family. RecQ subfamily.</text>
</comment>
<keyword evidence="8" id="KW-0413">Isomerase</keyword>
<dbReference type="GO" id="GO:0005694">
    <property type="term" value="C:chromosome"/>
    <property type="evidence" value="ECO:0007669"/>
    <property type="project" value="TreeGrafter"/>
</dbReference>
<evidence type="ECO:0000313" key="17">
    <source>
        <dbReference type="Proteomes" id="UP000634136"/>
    </source>
</evidence>
<dbReference type="GO" id="GO:0003677">
    <property type="term" value="F:DNA binding"/>
    <property type="evidence" value="ECO:0007669"/>
    <property type="project" value="UniProtKB-KW"/>
</dbReference>
<dbReference type="PROSITE" id="PS00690">
    <property type="entry name" value="DEAH_ATP_HELICASE"/>
    <property type="match status" value="1"/>
</dbReference>
<dbReference type="Pfam" id="PF00270">
    <property type="entry name" value="DEAD"/>
    <property type="match status" value="1"/>
</dbReference>
<evidence type="ECO:0000256" key="9">
    <source>
        <dbReference type="ARBA" id="ARBA00023242"/>
    </source>
</evidence>
<comment type="subcellular location">
    <subcellularLocation>
        <location evidence="1">Nucleus</location>
    </subcellularLocation>
</comment>
<reference evidence="16" key="1">
    <citation type="submission" date="2020-09" db="EMBL/GenBank/DDBJ databases">
        <title>Genome-Enabled Discovery of Anthraquinone Biosynthesis in Senna tora.</title>
        <authorList>
            <person name="Kang S.-H."/>
            <person name="Pandey R.P."/>
            <person name="Lee C.-M."/>
            <person name="Sim J.-S."/>
            <person name="Jeong J.-T."/>
            <person name="Choi B.-S."/>
            <person name="Jung M."/>
            <person name="Ginzburg D."/>
            <person name="Zhao K."/>
            <person name="Won S.Y."/>
            <person name="Oh T.-J."/>
            <person name="Yu Y."/>
            <person name="Kim N.-H."/>
            <person name="Lee O.R."/>
            <person name="Lee T.-H."/>
            <person name="Bashyal P."/>
            <person name="Kim T.-S."/>
            <person name="Lee W.-H."/>
            <person name="Kawkins C."/>
            <person name="Kim C.-K."/>
            <person name="Kim J.S."/>
            <person name="Ahn B.O."/>
            <person name="Rhee S.Y."/>
            <person name="Sohng J.K."/>
        </authorList>
    </citation>
    <scope>NUCLEOTIDE SEQUENCE</scope>
    <source>
        <tissue evidence="16">Leaf</tissue>
    </source>
</reference>
<evidence type="ECO:0000256" key="12">
    <source>
        <dbReference type="ARBA" id="ARBA00049360"/>
    </source>
</evidence>
<evidence type="ECO:0000256" key="2">
    <source>
        <dbReference type="ARBA" id="ARBA00005446"/>
    </source>
</evidence>
<dbReference type="InterPro" id="IPR001650">
    <property type="entry name" value="Helicase_C-like"/>
</dbReference>
<feature type="compositionally biased region" description="Basic and acidic residues" evidence="13">
    <location>
        <begin position="136"/>
        <end position="147"/>
    </location>
</feature>
<comment type="catalytic activity">
    <reaction evidence="12">
        <text>ATP + H2O = ADP + phosphate + H(+)</text>
        <dbReference type="Rhea" id="RHEA:13065"/>
        <dbReference type="ChEBI" id="CHEBI:15377"/>
        <dbReference type="ChEBI" id="CHEBI:15378"/>
        <dbReference type="ChEBI" id="CHEBI:30616"/>
        <dbReference type="ChEBI" id="CHEBI:43474"/>
        <dbReference type="ChEBI" id="CHEBI:456216"/>
    </reaction>
</comment>
<dbReference type="EC" id="5.6.2.4" evidence="11"/>
<gene>
    <name evidence="16" type="ORF">G2W53_008295</name>
</gene>
<evidence type="ECO:0000256" key="1">
    <source>
        <dbReference type="ARBA" id="ARBA00004123"/>
    </source>
</evidence>
<dbReference type="InterPro" id="IPR004589">
    <property type="entry name" value="DNA_helicase_ATP-dep_RecQ"/>
</dbReference>
<dbReference type="InterPro" id="IPR011545">
    <property type="entry name" value="DEAD/DEAH_box_helicase_dom"/>
</dbReference>
<evidence type="ECO:0000256" key="8">
    <source>
        <dbReference type="ARBA" id="ARBA00023235"/>
    </source>
</evidence>
<proteinExistence type="inferred from homology"/>
<comment type="caution">
    <text evidence="16">The sequence shown here is derived from an EMBL/GenBank/DDBJ whole genome shotgun (WGS) entry which is preliminary data.</text>
</comment>
<dbReference type="OrthoDB" id="10261556at2759"/>
<evidence type="ECO:0000313" key="16">
    <source>
        <dbReference type="EMBL" id="KAF7839813.1"/>
    </source>
</evidence>
<protein>
    <recommendedName>
        <fullName evidence="11">DNA 3'-5' helicase</fullName>
        <ecNumber evidence="11">5.6.2.4</ecNumber>
    </recommendedName>
</protein>
<keyword evidence="9" id="KW-0539">Nucleus</keyword>
<evidence type="ECO:0000256" key="10">
    <source>
        <dbReference type="ARBA" id="ARBA00034617"/>
    </source>
</evidence>
<organism evidence="16 17">
    <name type="scientific">Senna tora</name>
    <dbReference type="NCBI Taxonomy" id="362788"/>
    <lineage>
        <taxon>Eukaryota</taxon>
        <taxon>Viridiplantae</taxon>
        <taxon>Streptophyta</taxon>
        <taxon>Embryophyta</taxon>
        <taxon>Tracheophyta</taxon>
        <taxon>Spermatophyta</taxon>
        <taxon>Magnoliopsida</taxon>
        <taxon>eudicotyledons</taxon>
        <taxon>Gunneridae</taxon>
        <taxon>Pentapetalae</taxon>
        <taxon>rosids</taxon>
        <taxon>fabids</taxon>
        <taxon>Fabales</taxon>
        <taxon>Fabaceae</taxon>
        <taxon>Caesalpinioideae</taxon>
        <taxon>Cassia clade</taxon>
        <taxon>Senna</taxon>
    </lineage>
</organism>
<keyword evidence="17" id="KW-1185">Reference proteome</keyword>
<evidence type="ECO:0000256" key="7">
    <source>
        <dbReference type="ARBA" id="ARBA00023125"/>
    </source>
</evidence>
<name>A0A834X6R3_9FABA</name>
<keyword evidence="4" id="KW-0378">Hydrolase</keyword>
<dbReference type="AlphaFoldDB" id="A0A834X6R3"/>
<keyword evidence="3" id="KW-0547">Nucleotide-binding</keyword>
<feature type="domain" description="Helicase ATP-binding" evidence="14">
    <location>
        <begin position="299"/>
        <end position="469"/>
    </location>
</feature>
<feature type="domain" description="Helicase C-terminal" evidence="15">
    <location>
        <begin position="490"/>
        <end position="647"/>
    </location>
</feature>
<evidence type="ECO:0000259" key="14">
    <source>
        <dbReference type="PROSITE" id="PS51192"/>
    </source>
</evidence>
<dbReference type="FunFam" id="3.40.50.300:FF:000772">
    <property type="entry name" value="ATP-dependent DNA helicase Q4"/>
    <property type="match status" value="1"/>
</dbReference>
<evidence type="ECO:0000259" key="15">
    <source>
        <dbReference type="PROSITE" id="PS51194"/>
    </source>
</evidence>
<dbReference type="GO" id="GO:0005737">
    <property type="term" value="C:cytoplasm"/>
    <property type="evidence" value="ECO:0007669"/>
    <property type="project" value="TreeGrafter"/>
</dbReference>
<dbReference type="InterPro" id="IPR002464">
    <property type="entry name" value="DNA/RNA_helicase_DEAH_CS"/>
</dbReference>
<dbReference type="PROSITE" id="PS51192">
    <property type="entry name" value="HELICASE_ATP_BIND_1"/>
    <property type="match status" value="1"/>
</dbReference>
<dbReference type="EMBL" id="JAAIUW010000003">
    <property type="protein sequence ID" value="KAF7839813.1"/>
    <property type="molecule type" value="Genomic_DNA"/>
</dbReference>
<evidence type="ECO:0000256" key="13">
    <source>
        <dbReference type="SAM" id="MobiDB-lite"/>
    </source>
</evidence>
<keyword evidence="7" id="KW-0238">DNA-binding</keyword>
<dbReference type="GO" id="GO:0009378">
    <property type="term" value="F:four-way junction helicase activity"/>
    <property type="evidence" value="ECO:0007669"/>
    <property type="project" value="TreeGrafter"/>
</dbReference>
<dbReference type="SMART" id="SM00487">
    <property type="entry name" value="DEXDc"/>
    <property type="match status" value="1"/>
</dbReference>
<dbReference type="PROSITE" id="PS51194">
    <property type="entry name" value="HELICASE_CTER"/>
    <property type="match status" value="1"/>
</dbReference>
<keyword evidence="6" id="KW-0067">ATP-binding</keyword>
<feature type="compositionally biased region" description="Low complexity" evidence="13">
    <location>
        <begin position="23"/>
        <end position="38"/>
    </location>
</feature>
<comment type="catalytic activity">
    <reaction evidence="10">
        <text>Couples ATP hydrolysis with the unwinding of duplex DNA by translocating in the 3'-5' direction.</text>
        <dbReference type="EC" id="5.6.2.4"/>
    </reaction>
</comment>
<evidence type="ECO:0000256" key="11">
    <source>
        <dbReference type="ARBA" id="ARBA00034808"/>
    </source>
</evidence>
<evidence type="ECO:0000256" key="5">
    <source>
        <dbReference type="ARBA" id="ARBA00022806"/>
    </source>
</evidence>
<dbReference type="InterPro" id="IPR014001">
    <property type="entry name" value="Helicase_ATP-bd"/>
</dbReference>
<evidence type="ECO:0000256" key="6">
    <source>
        <dbReference type="ARBA" id="ARBA00022840"/>
    </source>
</evidence>
<dbReference type="PANTHER" id="PTHR13710">
    <property type="entry name" value="DNA HELICASE RECQ FAMILY MEMBER"/>
    <property type="match status" value="1"/>
</dbReference>
<dbReference type="GO" id="GO:0016787">
    <property type="term" value="F:hydrolase activity"/>
    <property type="evidence" value="ECO:0007669"/>
    <property type="project" value="UniProtKB-KW"/>
</dbReference>
<dbReference type="FunFam" id="3.40.50.300:FF:001334">
    <property type="entry name" value="ATP-dependent DNA helicase Q-like 5"/>
    <property type="match status" value="1"/>
</dbReference>
<dbReference type="GO" id="GO:0005524">
    <property type="term" value="F:ATP binding"/>
    <property type="evidence" value="ECO:0007669"/>
    <property type="project" value="UniProtKB-KW"/>
</dbReference>
<feature type="region of interest" description="Disordered" evidence="13">
    <location>
        <begin position="1"/>
        <end position="73"/>
    </location>
</feature>
<dbReference type="Pfam" id="PF00271">
    <property type="entry name" value="Helicase_C"/>
    <property type="match status" value="1"/>
</dbReference>
<sequence length="928" mass="103561">MESDSDSDGSHVSATPPREERPSSLLKFKASSSFSTKSSKSKRRPSTPAQPPSKPQSTQEQLPSNPLCLPTLPFQIRRPSDCVPLPSTSQSIEILPAGYFSKSTSFSRIRRPFVNFEDSSGIEPPLDSVSNPGMKNEGKETEVERKSQSATNIAKVGNRHPNLIGANAPAPPVKLRKCGGEGNFVRLNMNGKRRKFLNKGSKKKFTYKGRRGYMRNRGKSKQGGEDQMHSVFESEEDAFVSQMAQKNSRDSRGSKEFDGKVIEEAVSAVRDDPSDDNLVNLLKLVYGYDSFRDGQLEAIKMVLSGKPAMLILPTGAGKSLCYQLPALILPGITLVVSPLVALMIDQQRQLPPMINGGLLCSSQTPEEASETLKRIQEGATKVLFVSPERFLNEEFLSIISTTSTVSLVVVDEAHCISEWSHNFRPSFMRLRASLLHNKLNASSILAMTATATTSTLDAIMSALDIPFTNLIQKTQLRDNMQLSVSLTRNRMKDLLMLFKSPPFVEVQSIIIYCKFQSETDIVSRYLNDNNISAKSYHSGIAAKERSYVQELFSSNKIRVVVATVAFGMGLDKRDVGAVIHYSLPESLEAYVQEIGRSGRDGRLSFCHLFYDDETYVKLRSLMYSDGVDEYAVNKFLSEVFPADRISNGQICSLIKESASRRFDMKEEVILTLFTRLELGDVQYLQLLPQINATCNLNFHKTAPMLLAQKISAVAAILKRSENKQGLYVFDVPSVANDMGVTAFELSNQLHNLKLSGEITYEMKDLAYCYRIVKAPTDFCSLSADLTRWLLEVEKSKVRKLDAMFNAAYFAVNICDKTQGCSGSNHTPCLQRKILDYFAGVDNSYFSKKMDQSSPFLRADIKVFLQSNSQAKFTPRATARIMHGIASPAYPSTTWSTTHFWGRYRHINFQVVMEAAKEELKNFVGKDML</sequence>
<dbReference type="GO" id="GO:0000724">
    <property type="term" value="P:double-strand break repair via homologous recombination"/>
    <property type="evidence" value="ECO:0007669"/>
    <property type="project" value="TreeGrafter"/>
</dbReference>
<dbReference type="CDD" id="cd18018">
    <property type="entry name" value="DEXHc_RecQ4-like"/>
    <property type="match status" value="1"/>
</dbReference>
<dbReference type="Proteomes" id="UP000634136">
    <property type="component" value="Unassembled WGS sequence"/>
</dbReference>
<evidence type="ECO:0000256" key="3">
    <source>
        <dbReference type="ARBA" id="ARBA00022741"/>
    </source>
</evidence>
<accession>A0A834X6R3</accession>
<dbReference type="PANTHER" id="PTHR13710:SF108">
    <property type="entry name" value="ATP-DEPENDENT DNA HELICASE Q4"/>
    <property type="match status" value="1"/>
</dbReference>
<keyword evidence="5 16" id="KW-0347">Helicase</keyword>
<dbReference type="GO" id="GO:0005634">
    <property type="term" value="C:nucleus"/>
    <property type="evidence" value="ECO:0007669"/>
    <property type="project" value="UniProtKB-SubCell"/>
</dbReference>
<dbReference type="CDD" id="cd18794">
    <property type="entry name" value="SF2_C_RecQ"/>
    <property type="match status" value="1"/>
</dbReference>
<dbReference type="Gene3D" id="3.40.50.300">
    <property type="entry name" value="P-loop containing nucleotide triphosphate hydrolases"/>
    <property type="match status" value="2"/>
</dbReference>
<dbReference type="SUPFAM" id="SSF52540">
    <property type="entry name" value="P-loop containing nucleoside triphosphate hydrolases"/>
    <property type="match status" value="1"/>
</dbReference>
<dbReference type="SMART" id="SM00490">
    <property type="entry name" value="HELICc"/>
    <property type="match status" value="1"/>
</dbReference>
<evidence type="ECO:0000256" key="4">
    <source>
        <dbReference type="ARBA" id="ARBA00022801"/>
    </source>
</evidence>
<feature type="region of interest" description="Disordered" evidence="13">
    <location>
        <begin position="124"/>
        <end position="148"/>
    </location>
</feature>